<comment type="caution">
    <text evidence="2">The sequence shown here is derived from an EMBL/GenBank/DDBJ whole genome shotgun (WGS) entry which is preliminary data.</text>
</comment>
<accession>A0ABX0WDD5</accession>
<dbReference type="InterPro" id="IPR009875">
    <property type="entry name" value="PilZ_domain"/>
</dbReference>
<protein>
    <recommendedName>
        <fullName evidence="1">PilZ domain-containing protein</fullName>
    </recommendedName>
</protein>
<dbReference type="Pfam" id="PF07238">
    <property type="entry name" value="PilZ"/>
    <property type="match status" value="1"/>
</dbReference>
<dbReference type="EMBL" id="QHLQ01000035">
    <property type="protein sequence ID" value="NIZ63317.1"/>
    <property type="molecule type" value="Genomic_DNA"/>
</dbReference>
<dbReference type="RefSeq" id="WP_167685910.1">
    <property type="nucleotide sequence ID" value="NZ_QHLQ01000035.1"/>
</dbReference>
<evidence type="ECO:0000313" key="3">
    <source>
        <dbReference type="Proteomes" id="UP001429564"/>
    </source>
</evidence>
<feature type="domain" description="PilZ" evidence="1">
    <location>
        <begin position="6"/>
        <end position="74"/>
    </location>
</feature>
<keyword evidence="3" id="KW-1185">Reference proteome</keyword>
<evidence type="ECO:0000259" key="1">
    <source>
        <dbReference type="Pfam" id="PF07238"/>
    </source>
</evidence>
<sequence length="93" mass="10414">MSLVKTCTLILPECEVQTTTFNISYSGLGVELPDDDQAFNSKLLTKVSVQDIGVFDIAVRWQKNRKLGLRFLSKTSARPVLNAYFKKIGSYPV</sequence>
<name>A0ABX0WDD5_9RHOB</name>
<gene>
    <name evidence="2" type="ORF">DL239_20320</name>
</gene>
<organism evidence="2 3">
    <name type="scientific">Parasedimentitalea denitrificans</name>
    <dbReference type="NCBI Taxonomy" id="2211118"/>
    <lineage>
        <taxon>Bacteria</taxon>
        <taxon>Pseudomonadati</taxon>
        <taxon>Pseudomonadota</taxon>
        <taxon>Alphaproteobacteria</taxon>
        <taxon>Rhodobacterales</taxon>
        <taxon>Paracoccaceae</taxon>
        <taxon>Parasedimentitalea</taxon>
    </lineage>
</organism>
<reference evidence="2 3" key="1">
    <citation type="submission" date="2018-05" db="EMBL/GenBank/DDBJ databases">
        <authorList>
            <person name="Zhang Y.-J."/>
        </authorList>
    </citation>
    <scope>NUCLEOTIDE SEQUENCE [LARGE SCALE GENOMIC DNA]</scope>
    <source>
        <strain evidence="2 3">CY04</strain>
    </source>
</reference>
<dbReference type="Proteomes" id="UP001429564">
    <property type="component" value="Unassembled WGS sequence"/>
</dbReference>
<proteinExistence type="predicted"/>
<evidence type="ECO:0000313" key="2">
    <source>
        <dbReference type="EMBL" id="NIZ63317.1"/>
    </source>
</evidence>
<dbReference type="SUPFAM" id="SSF141371">
    <property type="entry name" value="PilZ domain-like"/>
    <property type="match status" value="1"/>
</dbReference>